<organism evidence="2 4">
    <name type="scientific">Marinobacter salarius</name>
    <dbReference type="NCBI Taxonomy" id="1420917"/>
    <lineage>
        <taxon>Bacteria</taxon>
        <taxon>Pseudomonadati</taxon>
        <taxon>Pseudomonadota</taxon>
        <taxon>Gammaproteobacteria</taxon>
        <taxon>Pseudomonadales</taxon>
        <taxon>Marinobacteraceae</taxon>
        <taxon>Marinobacter</taxon>
    </lineage>
</organism>
<dbReference type="CDD" id="cd00063">
    <property type="entry name" value="FN3"/>
    <property type="match status" value="1"/>
</dbReference>
<name>A0A1W6KBP1_9GAMM</name>
<evidence type="ECO:0000256" key="1">
    <source>
        <dbReference type="SAM" id="MobiDB-lite"/>
    </source>
</evidence>
<accession>A0A1I4JVU4</accession>
<proteinExistence type="predicted"/>
<reference evidence="3 5" key="1">
    <citation type="submission" date="2016-10" db="EMBL/GenBank/DDBJ databases">
        <authorList>
            <person name="Varghese N."/>
            <person name="Submissions S."/>
        </authorList>
    </citation>
    <scope>NUCLEOTIDE SEQUENCE [LARGE SCALE GENOMIC DNA]</scope>
    <source>
        <strain evidence="3 5">DSM 26291</strain>
    </source>
</reference>
<dbReference type="RefSeq" id="WP_227517763.1">
    <property type="nucleotide sequence ID" value="NZ_CP020931.1"/>
</dbReference>
<evidence type="ECO:0000313" key="2">
    <source>
        <dbReference type="EMBL" id="ARM84848.1"/>
    </source>
</evidence>
<evidence type="ECO:0000313" key="5">
    <source>
        <dbReference type="Proteomes" id="UP000199211"/>
    </source>
</evidence>
<evidence type="ECO:0000313" key="3">
    <source>
        <dbReference type="EMBL" id="SFL70688.1"/>
    </source>
</evidence>
<gene>
    <name evidence="2" type="ORF">MARSALSMR5_02797</name>
    <name evidence="3" type="ORF">SAMN04487868_107144</name>
</gene>
<reference evidence="2 4" key="2">
    <citation type="submission" date="2017-04" db="EMBL/GenBank/DDBJ databases">
        <title>Genome Sequence of Marinobacter salarius strain SMR5 Isolated from a culture of the Diatom Skeletonema marinoi.</title>
        <authorList>
            <person name="Topel M."/>
            <person name="Pinder M.I.M."/>
            <person name="Johansson O.N."/>
            <person name="Kourtchenko O."/>
            <person name="Godhe A."/>
            <person name="Clarke A.K."/>
        </authorList>
    </citation>
    <scope>NUCLEOTIDE SEQUENCE [LARGE SCALE GENOMIC DNA]</scope>
    <source>
        <strain evidence="2 4">SMR5</strain>
    </source>
</reference>
<dbReference type="Proteomes" id="UP000199211">
    <property type="component" value="Unassembled WGS sequence"/>
</dbReference>
<feature type="compositionally biased region" description="Gly residues" evidence="1">
    <location>
        <begin position="40"/>
        <end position="50"/>
    </location>
</feature>
<dbReference type="AlphaFoldDB" id="A0A1W6KBP1"/>
<dbReference type="InterPro" id="IPR036116">
    <property type="entry name" value="FN3_sf"/>
</dbReference>
<dbReference type="GeneID" id="77258292"/>
<evidence type="ECO:0000313" key="4">
    <source>
        <dbReference type="Proteomes" id="UP000193100"/>
    </source>
</evidence>
<feature type="compositionally biased region" description="Low complexity" evidence="1">
    <location>
        <begin position="30"/>
        <end position="39"/>
    </location>
</feature>
<dbReference type="InterPro" id="IPR003961">
    <property type="entry name" value="FN3_dom"/>
</dbReference>
<dbReference type="SUPFAM" id="SSF49265">
    <property type="entry name" value="Fibronectin type III"/>
    <property type="match status" value="1"/>
</dbReference>
<keyword evidence="5" id="KW-1185">Reference proteome</keyword>
<protein>
    <submittedName>
        <fullName evidence="2">Ribonuclease HII</fullName>
    </submittedName>
</protein>
<dbReference type="Proteomes" id="UP000193100">
    <property type="component" value="Chromosome"/>
</dbReference>
<dbReference type="PROSITE" id="PS51257">
    <property type="entry name" value="PROKAR_LIPOPROTEIN"/>
    <property type="match status" value="1"/>
</dbReference>
<dbReference type="EMBL" id="CP020931">
    <property type="protein sequence ID" value="ARM84848.1"/>
    <property type="molecule type" value="Genomic_DNA"/>
</dbReference>
<feature type="region of interest" description="Disordered" evidence="1">
    <location>
        <begin position="27"/>
        <end position="84"/>
    </location>
</feature>
<dbReference type="Gene3D" id="2.60.40.10">
    <property type="entry name" value="Immunoglobulins"/>
    <property type="match status" value="1"/>
</dbReference>
<sequence length="153" mass="15854">MKRVIKVSQAWIAALFLGLVLTGCGGGSSGSSESTAGTGDSTGVGSGGSEGNPPPSGGGEGVVDRSASLSWNAPTDRENGDDLSPYDLERYVIRYGTDRNNLDKQVQVDNVGGLETMSYDVENLSAGTWYFTIQVEDVDGLMSAPSAPVSKTI</sequence>
<dbReference type="InterPro" id="IPR013783">
    <property type="entry name" value="Ig-like_fold"/>
</dbReference>
<dbReference type="EMBL" id="FOTV01000007">
    <property type="protein sequence ID" value="SFL70688.1"/>
    <property type="molecule type" value="Genomic_DNA"/>
</dbReference>
<accession>A0A1W6KBP1</accession>